<gene>
    <name evidence="2" type="ORF">NDU88_000759</name>
</gene>
<accession>A0AAV7P969</accession>
<comment type="caution">
    <text evidence="2">The sequence shown here is derived from an EMBL/GenBank/DDBJ whole genome shotgun (WGS) entry which is preliminary data.</text>
</comment>
<keyword evidence="3" id="KW-1185">Reference proteome</keyword>
<feature type="compositionally biased region" description="Gly residues" evidence="1">
    <location>
        <begin position="81"/>
        <end position="90"/>
    </location>
</feature>
<reference evidence="2" key="1">
    <citation type="journal article" date="2022" name="bioRxiv">
        <title>Sequencing and chromosome-scale assembly of the giantPleurodeles waltlgenome.</title>
        <authorList>
            <person name="Brown T."/>
            <person name="Elewa A."/>
            <person name="Iarovenko S."/>
            <person name="Subramanian E."/>
            <person name="Araus A.J."/>
            <person name="Petzold A."/>
            <person name="Susuki M."/>
            <person name="Suzuki K.-i.T."/>
            <person name="Hayashi T."/>
            <person name="Toyoda A."/>
            <person name="Oliveira C."/>
            <person name="Osipova E."/>
            <person name="Leigh N.D."/>
            <person name="Simon A."/>
            <person name="Yun M.H."/>
        </authorList>
    </citation>
    <scope>NUCLEOTIDE SEQUENCE</scope>
    <source>
        <strain evidence="2">20211129_DDA</strain>
        <tissue evidence="2">Liver</tissue>
    </source>
</reference>
<name>A0AAV7P969_PLEWA</name>
<dbReference type="AlphaFoldDB" id="A0AAV7P969"/>
<organism evidence="2 3">
    <name type="scientific">Pleurodeles waltl</name>
    <name type="common">Iberian ribbed newt</name>
    <dbReference type="NCBI Taxonomy" id="8319"/>
    <lineage>
        <taxon>Eukaryota</taxon>
        <taxon>Metazoa</taxon>
        <taxon>Chordata</taxon>
        <taxon>Craniata</taxon>
        <taxon>Vertebrata</taxon>
        <taxon>Euteleostomi</taxon>
        <taxon>Amphibia</taxon>
        <taxon>Batrachia</taxon>
        <taxon>Caudata</taxon>
        <taxon>Salamandroidea</taxon>
        <taxon>Salamandridae</taxon>
        <taxon>Pleurodelinae</taxon>
        <taxon>Pleurodeles</taxon>
    </lineage>
</organism>
<sequence length="102" mass="10391">MAAGGGGAGQRRSRGAKMDLRGPGPHHGAPAKSSRGAQRRPCENHHRGPGPHPGKMLHGVVDQVEEDVGECRCAPRGGVEGHSCRGGGGECHCTPPSGMSGR</sequence>
<evidence type="ECO:0000313" key="2">
    <source>
        <dbReference type="EMBL" id="KAJ1122263.1"/>
    </source>
</evidence>
<dbReference type="Proteomes" id="UP001066276">
    <property type="component" value="Chromosome 7"/>
</dbReference>
<proteinExistence type="predicted"/>
<protein>
    <submittedName>
        <fullName evidence="2">Uncharacterized protein</fullName>
    </submittedName>
</protein>
<feature type="region of interest" description="Disordered" evidence="1">
    <location>
        <begin position="81"/>
        <end position="102"/>
    </location>
</feature>
<evidence type="ECO:0000256" key="1">
    <source>
        <dbReference type="SAM" id="MobiDB-lite"/>
    </source>
</evidence>
<feature type="region of interest" description="Disordered" evidence="1">
    <location>
        <begin position="1"/>
        <end position="57"/>
    </location>
</feature>
<dbReference type="EMBL" id="JANPWB010000011">
    <property type="protein sequence ID" value="KAJ1122263.1"/>
    <property type="molecule type" value="Genomic_DNA"/>
</dbReference>
<evidence type="ECO:0000313" key="3">
    <source>
        <dbReference type="Proteomes" id="UP001066276"/>
    </source>
</evidence>